<dbReference type="Proteomes" id="UP001157502">
    <property type="component" value="Chromosome 20"/>
</dbReference>
<organism evidence="1 2">
    <name type="scientific">Dallia pectoralis</name>
    <name type="common">Alaska blackfish</name>
    <dbReference type="NCBI Taxonomy" id="75939"/>
    <lineage>
        <taxon>Eukaryota</taxon>
        <taxon>Metazoa</taxon>
        <taxon>Chordata</taxon>
        <taxon>Craniata</taxon>
        <taxon>Vertebrata</taxon>
        <taxon>Euteleostomi</taxon>
        <taxon>Actinopterygii</taxon>
        <taxon>Neopterygii</taxon>
        <taxon>Teleostei</taxon>
        <taxon>Protacanthopterygii</taxon>
        <taxon>Esociformes</taxon>
        <taxon>Umbridae</taxon>
        <taxon>Dallia</taxon>
    </lineage>
</organism>
<keyword evidence="2" id="KW-1185">Reference proteome</keyword>
<reference evidence="1" key="1">
    <citation type="submission" date="2021-05" db="EMBL/GenBank/DDBJ databases">
        <authorList>
            <person name="Pan Q."/>
            <person name="Jouanno E."/>
            <person name="Zahm M."/>
            <person name="Klopp C."/>
            <person name="Cabau C."/>
            <person name="Louis A."/>
            <person name="Berthelot C."/>
            <person name="Parey E."/>
            <person name="Roest Crollius H."/>
            <person name="Montfort J."/>
            <person name="Robinson-Rechavi M."/>
            <person name="Bouchez O."/>
            <person name="Lampietro C."/>
            <person name="Lopez Roques C."/>
            <person name="Donnadieu C."/>
            <person name="Postlethwait J."/>
            <person name="Bobe J."/>
            <person name="Dillon D."/>
            <person name="Chandos A."/>
            <person name="von Hippel F."/>
            <person name="Guiguen Y."/>
        </authorList>
    </citation>
    <scope>NUCLEOTIDE SEQUENCE</scope>
    <source>
        <strain evidence="1">YG-Jan2019</strain>
    </source>
</reference>
<sequence>MMPLTGGGWDGVVEEIDYTTFRDFYTVATVESLEPEMISPIGRRHIELQEFDLAAGAHQQSILHTKTFINIGLKKVEGVEVHVPGGAHICSVTYKRCSDHLPHSLDEQQYPPQVVIMKLVSLALTLLLSVGSQARALQNDAPSQLKHIKAAATVYPTQVKETGEKTLGHLDGTQYAKCKLKLSESFDKLHEYTQSASHTLSPYGDAFTAQFLEATKHAREKVMADVEDPSQPAGAQEYISKNQEDMDALRAKLKPLVDEMRPKVQVNVDETKSKLLPIIEVVRTKLMEYLEELKNMASPYVVEYKEHLVKAVDDVKNKLMGFYHIVAKKV</sequence>
<evidence type="ECO:0000313" key="1">
    <source>
        <dbReference type="EMBL" id="KAJ7995979.1"/>
    </source>
</evidence>
<gene>
    <name evidence="1" type="ORF">DPEC_G00232310</name>
</gene>
<dbReference type="EMBL" id="CM055747">
    <property type="protein sequence ID" value="KAJ7995979.1"/>
    <property type="molecule type" value="Genomic_DNA"/>
</dbReference>
<protein>
    <submittedName>
        <fullName evidence="1">Uncharacterized protein</fullName>
    </submittedName>
</protein>
<proteinExistence type="predicted"/>
<accession>A0ACC2FX50</accession>
<comment type="caution">
    <text evidence="1">The sequence shown here is derived from an EMBL/GenBank/DDBJ whole genome shotgun (WGS) entry which is preliminary data.</text>
</comment>
<evidence type="ECO:0000313" key="2">
    <source>
        <dbReference type="Proteomes" id="UP001157502"/>
    </source>
</evidence>
<name>A0ACC2FX50_DALPE</name>